<dbReference type="InterPro" id="IPR000620">
    <property type="entry name" value="EamA_dom"/>
</dbReference>
<feature type="transmembrane region" description="Helical" evidence="2">
    <location>
        <begin position="186"/>
        <end position="202"/>
    </location>
</feature>
<organism evidence="4">
    <name type="scientific">viral metagenome</name>
    <dbReference type="NCBI Taxonomy" id="1070528"/>
    <lineage>
        <taxon>unclassified sequences</taxon>
        <taxon>metagenomes</taxon>
        <taxon>organismal metagenomes</taxon>
    </lineage>
</organism>
<dbReference type="InterPro" id="IPR037185">
    <property type="entry name" value="EmrE-like"/>
</dbReference>
<evidence type="ECO:0000256" key="2">
    <source>
        <dbReference type="SAM" id="Phobius"/>
    </source>
</evidence>
<sequence>MYLEVISKLISESLLSLYPVFVKNIDLPIHLQLWSRFITYIVITGFFVDWGFIAKSLFSKNGLLLSIITIVHVYTSYRGFQLLESGIAYSLFYTYPIMILLAAGEPVNALMFLAIIGVILLSNDNSGSPKSINPDGEKESDEKETFDNTPSFPYEGYIMIALAAITEAIIYFIVRSIKTTNNWNHLFLSYFAGTFLFSFIGLKDIAKITLTSTLSISLFINAIIGLCGYLLRFYATTRLSPAIYAPLSYVGIVMAYVYGFIFNQEQITMQKVIGTLCILIAIFQRKS</sequence>
<feature type="transmembrane region" description="Helical" evidence="2">
    <location>
        <begin position="63"/>
        <end position="80"/>
    </location>
</feature>
<reference evidence="4" key="1">
    <citation type="journal article" date="2020" name="Nature">
        <title>Giant virus diversity and host interactions through global metagenomics.</title>
        <authorList>
            <person name="Schulz F."/>
            <person name="Roux S."/>
            <person name="Paez-Espino D."/>
            <person name="Jungbluth S."/>
            <person name="Walsh D.A."/>
            <person name="Denef V.J."/>
            <person name="McMahon K.D."/>
            <person name="Konstantinidis K.T."/>
            <person name="Eloe-Fadrosh E.A."/>
            <person name="Kyrpides N.C."/>
            <person name="Woyke T."/>
        </authorList>
    </citation>
    <scope>NUCLEOTIDE SEQUENCE</scope>
    <source>
        <strain evidence="4">GVMAG-M-3300023184-105</strain>
    </source>
</reference>
<feature type="transmembrane region" description="Helical" evidence="2">
    <location>
        <begin position="37"/>
        <end position="57"/>
    </location>
</feature>
<dbReference type="PANTHER" id="PTHR22911">
    <property type="entry name" value="ACYL-MALONYL CONDENSING ENZYME-RELATED"/>
    <property type="match status" value="1"/>
</dbReference>
<dbReference type="EMBL" id="MN739956">
    <property type="protein sequence ID" value="QHT79914.1"/>
    <property type="molecule type" value="Genomic_DNA"/>
</dbReference>
<accession>A0A6C0HHI0</accession>
<feature type="domain" description="EamA" evidence="3">
    <location>
        <begin position="156"/>
        <end position="283"/>
    </location>
</feature>
<feature type="region of interest" description="Disordered" evidence="1">
    <location>
        <begin position="128"/>
        <end position="148"/>
    </location>
</feature>
<proteinExistence type="predicted"/>
<evidence type="ECO:0000259" key="3">
    <source>
        <dbReference type="Pfam" id="PF00892"/>
    </source>
</evidence>
<feature type="transmembrane region" description="Helical" evidence="2">
    <location>
        <begin position="156"/>
        <end position="174"/>
    </location>
</feature>
<evidence type="ECO:0000256" key="1">
    <source>
        <dbReference type="SAM" id="MobiDB-lite"/>
    </source>
</evidence>
<feature type="compositionally biased region" description="Basic and acidic residues" evidence="1">
    <location>
        <begin position="135"/>
        <end position="146"/>
    </location>
</feature>
<feature type="transmembrane region" description="Helical" evidence="2">
    <location>
        <begin position="92"/>
        <end position="121"/>
    </location>
</feature>
<evidence type="ECO:0000313" key="4">
    <source>
        <dbReference type="EMBL" id="QHT79914.1"/>
    </source>
</evidence>
<dbReference type="SUPFAM" id="SSF103481">
    <property type="entry name" value="Multidrug resistance efflux transporter EmrE"/>
    <property type="match status" value="1"/>
</dbReference>
<name>A0A6C0HHI0_9ZZZZ</name>
<keyword evidence="2" id="KW-0812">Transmembrane</keyword>
<dbReference type="PANTHER" id="PTHR22911:SF137">
    <property type="entry name" value="SOLUTE CARRIER FAMILY 35 MEMBER G2-RELATED"/>
    <property type="match status" value="1"/>
</dbReference>
<dbReference type="AlphaFoldDB" id="A0A6C0HHI0"/>
<protein>
    <recommendedName>
        <fullName evidence="3">EamA domain-containing protein</fullName>
    </recommendedName>
</protein>
<keyword evidence="2" id="KW-1133">Transmembrane helix</keyword>
<keyword evidence="2" id="KW-0472">Membrane</keyword>
<dbReference type="GO" id="GO:0016020">
    <property type="term" value="C:membrane"/>
    <property type="evidence" value="ECO:0007669"/>
    <property type="project" value="InterPro"/>
</dbReference>
<feature type="transmembrane region" description="Helical" evidence="2">
    <location>
        <begin position="208"/>
        <end position="231"/>
    </location>
</feature>
<feature type="transmembrane region" description="Helical" evidence="2">
    <location>
        <begin position="243"/>
        <end position="261"/>
    </location>
</feature>
<dbReference type="Pfam" id="PF00892">
    <property type="entry name" value="EamA"/>
    <property type="match status" value="1"/>
</dbReference>